<evidence type="ECO:0000313" key="2">
    <source>
        <dbReference type="Proteomes" id="UP000324222"/>
    </source>
</evidence>
<dbReference type="EMBL" id="VSRR010003929">
    <property type="protein sequence ID" value="MPC37942.1"/>
    <property type="molecule type" value="Genomic_DNA"/>
</dbReference>
<organism evidence="1 2">
    <name type="scientific">Portunus trituberculatus</name>
    <name type="common">Swimming crab</name>
    <name type="synonym">Neptunus trituberculatus</name>
    <dbReference type="NCBI Taxonomy" id="210409"/>
    <lineage>
        <taxon>Eukaryota</taxon>
        <taxon>Metazoa</taxon>
        <taxon>Ecdysozoa</taxon>
        <taxon>Arthropoda</taxon>
        <taxon>Crustacea</taxon>
        <taxon>Multicrustacea</taxon>
        <taxon>Malacostraca</taxon>
        <taxon>Eumalacostraca</taxon>
        <taxon>Eucarida</taxon>
        <taxon>Decapoda</taxon>
        <taxon>Pleocyemata</taxon>
        <taxon>Brachyura</taxon>
        <taxon>Eubrachyura</taxon>
        <taxon>Portunoidea</taxon>
        <taxon>Portunidae</taxon>
        <taxon>Portuninae</taxon>
        <taxon>Portunus</taxon>
    </lineage>
</organism>
<comment type="caution">
    <text evidence="1">The sequence shown here is derived from an EMBL/GenBank/DDBJ whole genome shotgun (WGS) entry which is preliminary data.</text>
</comment>
<gene>
    <name evidence="1" type="ORF">E2C01_031437</name>
</gene>
<keyword evidence="2" id="KW-1185">Reference proteome</keyword>
<sequence length="82" mass="9263">MTDTTCRYVHVGIEFTSPGKYKFLMQLLPGRARDRHMPNLRSRPVAGAADSRALMQFHVHVSADGLWRVWPVDQWGGTQVGP</sequence>
<protein>
    <submittedName>
        <fullName evidence="1">Uncharacterized protein</fullName>
    </submittedName>
</protein>
<reference evidence="1 2" key="1">
    <citation type="submission" date="2019-05" db="EMBL/GenBank/DDBJ databases">
        <title>Another draft genome of Portunus trituberculatus and its Hox gene families provides insights of decapod evolution.</title>
        <authorList>
            <person name="Jeong J.-H."/>
            <person name="Song I."/>
            <person name="Kim S."/>
            <person name="Choi T."/>
            <person name="Kim D."/>
            <person name="Ryu S."/>
            <person name="Kim W."/>
        </authorList>
    </citation>
    <scope>NUCLEOTIDE SEQUENCE [LARGE SCALE GENOMIC DNA]</scope>
    <source>
        <tissue evidence="1">Muscle</tissue>
    </source>
</reference>
<name>A0A5B7EUI7_PORTR</name>
<accession>A0A5B7EUI7</accession>
<evidence type="ECO:0000313" key="1">
    <source>
        <dbReference type="EMBL" id="MPC37942.1"/>
    </source>
</evidence>
<dbReference type="Proteomes" id="UP000324222">
    <property type="component" value="Unassembled WGS sequence"/>
</dbReference>
<proteinExistence type="predicted"/>
<dbReference type="AlphaFoldDB" id="A0A5B7EUI7"/>